<proteinExistence type="predicted"/>
<dbReference type="Pfam" id="PF01814">
    <property type="entry name" value="Hemerythrin"/>
    <property type="match status" value="1"/>
</dbReference>
<protein>
    <submittedName>
        <fullName evidence="2">Hemerythrin domain-containing protein</fullName>
    </submittedName>
</protein>
<dbReference type="Gene3D" id="1.20.120.520">
    <property type="entry name" value="nmb1532 protein domain like"/>
    <property type="match status" value="1"/>
</dbReference>
<organism evidence="2 3">
    <name type="scientific">Variovorax beijingensis</name>
    <dbReference type="NCBI Taxonomy" id="2496117"/>
    <lineage>
        <taxon>Bacteria</taxon>
        <taxon>Pseudomonadati</taxon>
        <taxon>Pseudomonadota</taxon>
        <taxon>Betaproteobacteria</taxon>
        <taxon>Burkholderiales</taxon>
        <taxon>Comamonadaceae</taxon>
        <taxon>Variovorax</taxon>
    </lineage>
</organism>
<evidence type="ECO:0000313" key="2">
    <source>
        <dbReference type="EMBL" id="RRH81437.1"/>
    </source>
</evidence>
<dbReference type="GO" id="GO:0005886">
    <property type="term" value="C:plasma membrane"/>
    <property type="evidence" value="ECO:0007669"/>
    <property type="project" value="TreeGrafter"/>
</dbReference>
<accession>A0A3P3E4Z3</accession>
<feature type="domain" description="Hemerythrin-like" evidence="1">
    <location>
        <begin position="6"/>
        <end position="146"/>
    </location>
</feature>
<comment type="caution">
    <text evidence="2">The sequence shown here is derived from an EMBL/GenBank/DDBJ whole genome shotgun (WGS) entry which is preliminary data.</text>
</comment>
<dbReference type="EMBL" id="RQXU01000030">
    <property type="protein sequence ID" value="RRH81437.1"/>
    <property type="molecule type" value="Genomic_DNA"/>
</dbReference>
<dbReference type="AlphaFoldDB" id="A0A3P3E4Z3"/>
<dbReference type="Proteomes" id="UP000271590">
    <property type="component" value="Unassembled WGS sequence"/>
</dbReference>
<dbReference type="CDD" id="cd12108">
    <property type="entry name" value="Hr-like"/>
    <property type="match status" value="1"/>
</dbReference>
<gene>
    <name evidence="2" type="ORF">EH244_28865</name>
</gene>
<dbReference type="RefSeq" id="WP_124961721.1">
    <property type="nucleotide sequence ID" value="NZ_RQXU01000030.1"/>
</dbReference>
<evidence type="ECO:0000259" key="1">
    <source>
        <dbReference type="Pfam" id="PF01814"/>
    </source>
</evidence>
<reference evidence="2 3" key="1">
    <citation type="submission" date="2018-11" db="EMBL/GenBank/DDBJ databases">
        <title>The genome of Variovorax sp T529.</title>
        <authorList>
            <person name="Gao J."/>
        </authorList>
    </citation>
    <scope>NUCLEOTIDE SEQUENCE [LARGE SCALE GENOMIC DNA]</scope>
    <source>
        <strain evidence="2 3">T529</strain>
    </source>
</reference>
<name>A0A3P3E4Z3_9BURK</name>
<dbReference type="PANTHER" id="PTHR39966:SF1">
    <property type="entry name" value="HEMERYTHRIN-LIKE DOMAIN-CONTAINING PROTEIN"/>
    <property type="match status" value="1"/>
</dbReference>
<sequence length="222" mass="25274">MTHDSLSIIRHEHRALSAMLRSITLLLREHRRHGTLPDFDALQAMLFYVDEFPEKLHHPKESLLLFPKLRGRSVQTDAVLDRLEREHAHGECAIRELEHALLGFRTMSGTAQCEMRRDKFEQLMRHYADFYLAHMHVEETQILPLAESVLSAGEWAELDAAFLMNRDPLAGHEAEEPYKPLFRTIVAALHGCGNLGSVLEAFAGTALPVYADDAPVPRRPRP</sequence>
<dbReference type="InterPro" id="IPR012312">
    <property type="entry name" value="Hemerythrin-like"/>
</dbReference>
<evidence type="ECO:0000313" key="3">
    <source>
        <dbReference type="Proteomes" id="UP000271590"/>
    </source>
</evidence>
<dbReference type="PANTHER" id="PTHR39966">
    <property type="entry name" value="BLL2471 PROTEIN-RELATED"/>
    <property type="match status" value="1"/>
</dbReference>